<name>A0A847ETJ3_9BACT</name>
<keyword evidence="3" id="KW-0378">Hydrolase</keyword>
<sequence>KKLSSLKSISDVDPRISDFYISLIESKKDADLLMRSVGDNELVTEFSIKKYGKPSDLLFRKSSQVLRGKVDSYNIVKYESSNHSELLGYERIEEVFNTVFTYFNLTDWKLHPSSNIGKDGAKVGIKSKWVLVDPKIQRSVFKLKKTLVHEVGTHVLRSVNGQNSGVGALSNANLSTYLDIEEGLATWNESLNNLLTLSTLKKKAALTYAIYIGEKMSFRQLYSSLLSVFPPKSAFNITYRVKRGIADCSYPGIYAKDIVYFRGFNRVKRALEKDKSLYEKLYSGKIDIKQCEWVDDGLIPKAKIVPSKEQWSDIFKKAGI</sequence>
<gene>
    <name evidence="5" type="ORF">GX618_01795</name>
</gene>
<dbReference type="SMART" id="SM01154">
    <property type="entry name" value="DUF1704"/>
    <property type="match status" value="1"/>
</dbReference>
<organism evidence="5 6">
    <name type="scientific">Candidatus Dojkabacteria bacterium</name>
    <dbReference type="NCBI Taxonomy" id="2099670"/>
    <lineage>
        <taxon>Bacteria</taxon>
        <taxon>Candidatus Dojkabacteria</taxon>
    </lineage>
</organism>
<keyword evidence="4" id="KW-0482">Metalloprotease</keyword>
<proteinExistence type="predicted"/>
<dbReference type="GO" id="GO:0006508">
    <property type="term" value="P:proteolysis"/>
    <property type="evidence" value="ECO:0007669"/>
    <property type="project" value="UniProtKB-KW"/>
</dbReference>
<dbReference type="PANTHER" id="PTHR31817:SF0">
    <property type="entry name" value="CHROMOSOME UNDETERMINED SCAFFOLD_67, WHOLE GENOME SHOTGUN SEQUENCE"/>
    <property type="match status" value="1"/>
</dbReference>
<dbReference type="InterPro" id="IPR012548">
    <property type="entry name" value="MATCAP"/>
</dbReference>
<comment type="caution">
    <text evidence="5">The sequence shown here is derived from an EMBL/GenBank/DDBJ whole genome shotgun (WGS) entry which is preliminary data.</text>
</comment>
<keyword evidence="2" id="KW-0645">Protease</keyword>
<comment type="cofactor">
    <cofactor evidence="1">
        <name>Zn(2+)</name>
        <dbReference type="ChEBI" id="CHEBI:29105"/>
    </cofactor>
</comment>
<evidence type="ECO:0000256" key="1">
    <source>
        <dbReference type="ARBA" id="ARBA00001947"/>
    </source>
</evidence>
<evidence type="ECO:0000256" key="2">
    <source>
        <dbReference type="ARBA" id="ARBA00022670"/>
    </source>
</evidence>
<feature type="non-terminal residue" evidence="5">
    <location>
        <position position="1"/>
    </location>
</feature>
<evidence type="ECO:0000313" key="6">
    <source>
        <dbReference type="Proteomes" id="UP000554004"/>
    </source>
</evidence>
<protein>
    <submittedName>
        <fullName evidence="5">DUF1704 domain-containing protein</fullName>
    </submittedName>
</protein>
<dbReference type="PANTHER" id="PTHR31817">
    <property type="match status" value="1"/>
</dbReference>
<evidence type="ECO:0000256" key="3">
    <source>
        <dbReference type="ARBA" id="ARBA00022801"/>
    </source>
</evidence>
<dbReference type="EMBL" id="JAAZAL010000065">
    <property type="protein sequence ID" value="NLE30986.1"/>
    <property type="molecule type" value="Genomic_DNA"/>
</dbReference>
<reference evidence="5 6" key="1">
    <citation type="journal article" date="2020" name="Biotechnol. Biofuels">
        <title>New insights from the biogas microbiome by comprehensive genome-resolved metagenomics of nearly 1600 species originating from multiple anaerobic digesters.</title>
        <authorList>
            <person name="Campanaro S."/>
            <person name="Treu L."/>
            <person name="Rodriguez-R L.M."/>
            <person name="Kovalovszki A."/>
            <person name="Ziels R.M."/>
            <person name="Maus I."/>
            <person name="Zhu X."/>
            <person name="Kougias P.G."/>
            <person name="Basile A."/>
            <person name="Luo G."/>
            <person name="Schluter A."/>
            <person name="Konstantinidis K.T."/>
            <person name="Angelidaki I."/>
        </authorList>
    </citation>
    <scope>NUCLEOTIDE SEQUENCE [LARGE SCALE GENOMIC DNA]</scope>
    <source>
        <strain evidence="5">AS06rmzACSIP_421</strain>
    </source>
</reference>
<dbReference type="GO" id="GO:0008237">
    <property type="term" value="F:metallopeptidase activity"/>
    <property type="evidence" value="ECO:0007669"/>
    <property type="project" value="UniProtKB-KW"/>
</dbReference>
<evidence type="ECO:0000256" key="4">
    <source>
        <dbReference type="ARBA" id="ARBA00023049"/>
    </source>
</evidence>
<dbReference type="Pfam" id="PF08014">
    <property type="entry name" value="MATCAP"/>
    <property type="match status" value="1"/>
</dbReference>
<dbReference type="AlphaFoldDB" id="A0A847ETJ3"/>
<accession>A0A847ETJ3</accession>
<dbReference type="Proteomes" id="UP000554004">
    <property type="component" value="Unassembled WGS sequence"/>
</dbReference>
<evidence type="ECO:0000313" key="5">
    <source>
        <dbReference type="EMBL" id="NLE30986.1"/>
    </source>
</evidence>